<feature type="transmembrane region" description="Helical" evidence="8">
    <location>
        <begin position="305"/>
        <end position="328"/>
    </location>
</feature>
<dbReference type="InterPro" id="IPR046338">
    <property type="entry name" value="GAIN_dom_sf"/>
</dbReference>
<dbReference type="InterPro" id="IPR000832">
    <property type="entry name" value="GPCR_2_secretin-like"/>
</dbReference>
<feature type="transmembrane region" description="Helical" evidence="8">
    <location>
        <begin position="149"/>
        <end position="170"/>
    </location>
</feature>
<keyword evidence="7" id="KW-0325">Glycoprotein</keyword>
<evidence type="ECO:0000313" key="12">
    <source>
        <dbReference type="Proteomes" id="UP001163046"/>
    </source>
</evidence>
<feature type="transmembrane region" description="Helical" evidence="8">
    <location>
        <begin position="276"/>
        <end position="299"/>
    </location>
</feature>
<dbReference type="PANTHER" id="PTHR12011:SF471">
    <property type="entry name" value="G-PROTEIN COUPLED RECEPTORS FAMILY 2 PROFILE 2 DOMAIN-CONTAINING PROTEIN"/>
    <property type="match status" value="1"/>
</dbReference>
<dbReference type="Pfam" id="PF00002">
    <property type="entry name" value="7tm_2"/>
    <property type="match status" value="1"/>
</dbReference>
<feature type="transmembrane region" description="Helical" evidence="8">
    <location>
        <begin position="231"/>
        <end position="255"/>
    </location>
</feature>
<evidence type="ECO:0000256" key="1">
    <source>
        <dbReference type="ARBA" id="ARBA00004141"/>
    </source>
</evidence>
<dbReference type="PANTHER" id="PTHR12011">
    <property type="entry name" value="ADHESION G-PROTEIN COUPLED RECEPTOR"/>
    <property type="match status" value="1"/>
</dbReference>
<dbReference type="InterPro" id="IPR017981">
    <property type="entry name" value="GPCR_2-like_7TM"/>
</dbReference>
<evidence type="ECO:0000256" key="4">
    <source>
        <dbReference type="ARBA" id="ARBA00022989"/>
    </source>
</evidence>
<evidence type="ECO:0000256" key="2">
    <source>
        <dbReference type="ARBA" id="ARBA00007343"/>
    </source>
</evidence>
<comment type="similarity">
    <text evidence="2">Belongs to the G-protein coupled receptor 2 family. Adhesion G-protein coupled receptor (ADGR) subfamily.</text>
</comment>
<dbReference type="Gene3D" id="2.60.220.50">
    <property type="match status" value="1"/>
</dbReference>
<dbReference type="GO" id="GO:0007189">
    <property type="term" value="P:adenylate cyclase-activating G protein-coupled receptor signaling pathway"/>
    <property type="evidence" value="ECO:0007669"/>
    <property type="project" value="TreeGrafter"/>
</dbReference>
<keyword evidence="3 8" id="KW-0812">Transmembrane</keyword>
<keyword evidence="6" id="KW-1015">Disulfide bond</keyword>
<dbReference type="Proteomes" id="UP001163046">
    <property type="component" value="Unassembled WGS sequence"/>
</dbReference>
<feature type="domain" description="GAIN-B" evidence="9">
    <location>
        <begin position="1"/>
        <end position="102"/>
    </location>
</feature>
<dbReference type="OrthoDB" id="1100386at2759"/>
<reference evidence="11" key="1">
    <citation type="submission" date="2023-01" db="EMBL/GenBank/DDBJ databases">
        <title>Genome assembly of the deep-sea coral Lophelia pertusa.</title>
        <authorList>
            <person name="Herrera S."/>
            <person name="Cordes E."/>
        </authorList>
    </citation>
    <scope>NUCLEOTIDE SEQUENCE</scope>
    <source>
        <strain evidence="11">USNM1676648</strain>
        <tissue evidence="11">Polyp</tissue>
    </source>
</reference>
<dbReference type="PRINTS" id="PR00249">
    <property type="entry name" value="GPCRSECRETIN"/>
</dbReference>
<dbReference type="PROSITE" id="PS50261">
    <property type="entry name" value="G_PROTEIN_RECEP_F2_4"/>
    <property type="match status" value="1"/>
</dbReference>
<dbReference type="InterPro" id="IPR000203">
    <property type="entry name" value="GPS"/>
</dbReference>
<dbReference type="GO" id="GO:0007166">
    <property type="term" value="P:cell surface receptor signaling pathway"/>
    <property type="evidence" value="ECO:0007669"/>
    <property type="project" value="InterPro"/>
</dbReference>
<dbReference type="Gene3D" id="1.20.1070.10">
    <property type="entry name" value="Rhodopsin 7-helix transmembrane proteins"/>
    <property type="match status" value="1"/>
</dbReference>
<gene>
    <name evidence="11" type="ORF">OS493_015305</name>
</gene>
<dbReference type="Pfam" id="PF01825">
    <property type="entry name" value="GPS"/>
    <property type="match status" value="1"/>
</dbReference>
<keyword evidence="12" id="KW-1185">Reference proteome</keyword>
<accession>A0A9X0CZS1</accession>
<keyword evidence="4 8" id="KW-1133">Transmembrane helix</keyword>
<organism evidence="11 12">
    <name type="scientific">Desmophyllum pertusum</name>
    <dbReference type="NCBI Taxonomy" id="174260"/>
    <lineage>
        <taxon>Eukaryota</taxon>
        <taxon>Metazoa</taxon>
        <taxon>Cnidaria</taxon>
        <taxon>Anthozoa</taxon>
        <taxon>Hexacorallia</taxon>
        <taxon>Scleractinia</taxon>
        <taxon>Caryophylliina</taxon>
        <taxon>Caryophylliidae</taxon>
        <taxon>Desmophyllum</taxon>
    </lineage>
</organism>
<sequence>MGEQNPYNKSTLNSIIISGKIVSDEQQFYQFLPDPIALVFEHVDANDTTPVLCVFLNMDSTSPDDRWFDNGCYVHQTNNTHTVCYCSHLTNFALLFDFHGSQDKIDKVSYILREIAYTCTKNLAFNMGVVQLIFLFGADQTQNKWLCKAVGIALHFFVTAMFSWMLVEGWHLYLAIIKVFCAQNKSFLKRYYILGYGLPTGVTALSMAIFWDNYGIGKICWMTEIVLVSLFLPPVVVVILTNVVILGMVIGVLISPTTEKRQKHPNDKAFINNIRVALKASLVLLPLLGVTWLLGFLQANSNTAVMSYAFVLLNCSQGVFFFITNIVLNQEVSMALKKKFLKKQYSWASFRSTSPPSMQDSVREGNILSASVKRATAYSNESFSSRKSFVKKQLEERRDENRLYAPNTQIKRQWQAINEY</sequence>
<dbReference type="SMART" id="SM00303">
    <property type="entry name" value="GPS"/>
    <property type="match status" value="1"/>
</dbReference>
<protein>
    <submittedName>
        <fullName evidence="11">Uncharacterized protein</fullName>
    </submittedName>
</protein>
<feature type="domain" description="G-protein coupled receptors family 2 profile 2" evidence="10">
    <location>
        <begin position="122"/>
        <end position="329"/>
    </location>
</feature>
<keyword evidence="5 8" id="KW-0472">Membrane</keyword>
<dbReference type="AlphaFoldDB" id="A0A9X0CZS1"/>
<feature type="transmembrane region" description="Helical" evidence="8">
    <location>
        <begin position="115"/>
        <end position="137"/>
    </location>
</feature>
<evidence type="ECO:0000256" key="3">
    <source>
        <dbReference type="ARBA" id="ARBA00022692"/>
    </source>
</evidence>
<proteinExistence type="inferred from homology"/>
<evidence type="ECO:0000259" key="10">
    <source>
        <dbReference type="PROSITE" id="PS50261"/>
    </source>
</evidence>
<comment type="subcellular location">
    <subcellularLocation>
        <location evidence="1">Membrane</location>
        <topology evidence="1">Multi-pass membrane protein</topology>
    </subcellularLocation>
</comment>
<dbReference type="GO" id="GO:0004930">
    <property type="term" value="F:G protein-coupled receptor activity"/>
    <property type="evidence" value="ECO:0007669"/>
    <property type="project" value="InterPro"/>
</dbReference>
<comment type="caution">
    <text evidence="11">The sequence shown here is derived from an EMBL/GenBank/DDBJ whole genome shotgun (WGS) entry which is preliminary data.</text>
</comment>
<dbReference type="SUPFAM" id="SSF81321">
    <property type="entry name" value="Family A G protein-coupled receptor-like"/>
    <property type="match status" value="1"/>
</dbReference>
<evidence type="ECO:0000256" key="7">
    <source>
        <dbReference type="ARBA" id="ARBA00023180"/>
    </source>
</evidence>
<dbReference type="EMBL" id="MU826357">
    <property type="protein sequence ID" value="KAJ7379514.1"/>
    <property type="molecule type" value="Genomic_DNA"/>
</dbReference>
<evidence type="ECO:0000256" key="8">
    <source>
        <dbReference type="SAM" id="Phobius"/>
    </source>
</evidence>
<dbReference type="PROSITE" id="PS50221">
    <property type="entry name" value="GAIN_B"/>
    <property type="match status" value="1"/>
</dbReference>
<evidence type="ECO:0000259" key="9">
    <source>
        <dbReference type="PROSITE" id="PS50221"/>
    </source>
</evidence>
<dbReference type="InterPro" id="IPR057244">
    <property type="entry name" value="GAIN_B"/>
</dbReference>
<dbReference type="FunFam" id="1.20.1070.10:FF:000058">
    <property type="entry name" value="Adhesion G protein-coupled receptor F5"/>
    <property type="match status" value="1"/>
</dbReference>
<evidence type="ECO:0000256" key="6">
    <source>
        <dbReference type="ARBA" id="ARBA00023157"/>
    </source>
</evidence>
<evidence type="ECO:0000256" key="5">
    <source>
        <dbReference type="ARBA" id="ARBA00023136"/>
    </source>
</evidence>
<evidence type="ECO:0000313" key="11">
    <source>
        <dbReference type="EMBL" id="KAJ7379514.1"/>
    </source>
</evidence>
<dbReference type="GO" id="GO:0005886">
    <property type="term" value="C:plasma membrane"/>
    <property type="evidence" value="ECO:0007669"/>
    <property type="project" value="TreeGrafter"/>
</dbReference>
<name>A0A9X0CZS1_9CNID</name>
<feature type="transmembrane region" description="Helical" evidence="8">
    <location>
        <begin position="191"/>
        <end position="211"/>
    </location>
</feature>